<comment type="subcellular location">
    <subcellularLocation>
        <location evidence="1">Endoplasmic reticulum lumen</location>
    </subcellularLocation>
</comment>
<dbReference type="OrthoDB" id="27683at2759"/>
<evidence type="ECO:0000259" key="5">
    <source>
        <dbReference type="Pfam" id="PF18402"/>
    </source>
</evidence>
<feature type="domain" description="Glucosyltransferase 24 catalytic" evidence="6">
    <location>
        <begin position="1170"/>
        <end position="1338"/>
    </location>
</feature>
<evidence type="ECO:0000256" key="1">
    <source>
        <dbReference type="ARBA" id="ARBA00004319"/>
    </source>
</evidence>
<evidence type="ECO:0008006" key="9">
    <source>
        <dbReference type="Google" id="ProtNLM"/>
    </source>
</evidence>
<dbReference type="GO" id="GO:0005788">
    <property type="term" value="C:endoplasmic reticulum lumen"/>
    <property type="evidence" value="ECO:0007669"/>
    <property type="project" value="UniProtKB-SubCell"/>
</dbReference>
<organism evidence="7 8">
    <name type="scientific">Hanseniaspora guilliermondii</name>
    <dbReference type="NCBI Taxonomy" id="56406"/>
    <lineage>
        <taxon>Eukaryota</taxon>
        <taxon>Fungi</taxon>
        <taxon>Dikarya</taxon>
        <taxon>Ascomycota</taxon>
        <taxon>Saccharomycotina</taxon>
        <taxon>Saccharomycetes</taxon>
        <taxon>Saccharomycodales</taxon>
        <taxon>Saccharomycodaceae</taxon>
        <taxon>Hanseniaspora</taxon>
    </lineage>
</organism>
<dbReference type="Pfam" id="PF18402">
    <property type="entry name" value="Thioredoxin_14"/>
    <property type="match status" value="1"/>
</dbReference>
<evidence type="ECO:0000256" key="4">
    <source>
        <dbReference type="ARBA" id="ARBA00023180"/>
    </source>
</evidence>
<dbReference type="Pfam" id="PF18404">
    <property type="entry name" value="Glyco_transf_24"/>
    <property type="match status" value="1"/>
</dbReference>
<dbReference type="GO" id="GO:0051082">
    <property type="term" value="F:unfolded protein binding"/>
    <property type="evidence" value="ECO:0007669"/>
    <property type="project" value="TreeGrafter"/>
</dbReference>
<dbReference type="PANTHER" id="PTHR11226:SF0">
    <property type="entry name" value="UDP-GLUCOSE:GLYCOPROTEIN GLUCOSYLTRANSFERASE"/>
    <property type="match status" value="1"/>
</dbReference>
<gene>
    <name evidence="7" type="ORF">HGUI_00162</name>
</gene>
<evidence type="ECO:0000256" key="2">
    <source>
        <dbReference type="ARBA" id="ARBA00022729"/>
    </source>
</evidence>
<dbReference type="InterPro" id="IPR040497">
    <property type="entry name" value="Glyco_transf_24"/>
</dbReference>
<protein>
    <recommendedName>
        <fullName evidence="9">Killer toxin-resistance protein 5</fullName>
    </recommendedName>
</protein>
<sequence length="1353" mass="158436">MKSKLMMKSFASLIFFMIGTFSICFSFEVSHESDSLKVWNSFMKMYPILSVINSDESFLQRQDIVNYVVEEVMLQDQEEESSTYSNVYKYLYQKSPMLANVYKSYYDTYMPLILNKSPYKTPQFILNGESFDLDEIYYLKTDKLTFKAEFHNSVNTKQPIIGSVEGLIKNLDGEIDQEEKFLYQAKYINTEKPLIELHCSLSDEFFELFVMEALEGKFNLVWYDTSNITFYDPKNTESDTLYELKFDNVKGLTLNNTDIVSDATFTDKQRSNKKGFLSNLDNLITLNAIEKHSNDTWESLDYIFNSTNNLVFNDYQQNLVREFNLNKEEILSQKDDILVKDLYTLKQNGISYDNLGFYLNGMNILNHHASQMSVLDAITHELEMMNGLRNSITKVFPQLNKQVSIQSIKKLLLEYEVMYSKLSMFNQPRKFDLQKSEDDKEIVLFVNDLENDFQYKDLNTDLHKFLSSSHEKEFPGMKENWNDIVFLLDMNNTNMLRDFIRVITVISDGFPQRIGFIPLTDDLDLLNKILQVYRNPIKLANLLKDPSVRTAKPKYDKKAKELKFNIDKLLHDMNINDNEALIVNGEIFPYRENTWNYYITSVMNKDIQFIKTFFQNMEYRGESFGNNTHKIRDVLYSESFSFIERDLTLTPDYFGDAMVTRTNYDFILELREMGHVFEFIKDTQYEIIHSITYVADFSNIKEWRNIFNLVQNNLYGVRIRLVTLCEPSDKHWKKLQELLHDDAESFSNYIEKHESNEINNIRPLPETVDLSNWLLDLSYKQLQSQRFVVLNGRFVDLSSYSDSISTQSWFNFIKFESFKTLQTATALNIAFKFEENYMIPMQTIEDIVSHLTYFSHRELSQGKENYEQGVHYTAETVQTRHPINQVLLHVEADKNIDIFLNSKNFKKDSATKPIDLILVIDPIEERSSKFIKIVKTLKPLKKYINLQILLMPTTELTIFPRQTYFATFDELKSSLLDKASGFEVHKVPKYKKLENHKIENINESIILADVYVQKPINSIKGCTRTTVETDMTNVCIAIVSDDDSADEICRVLTMSTFGFSQIRIPVSESRAMKVVSCDPRYEVTNFTLDMNSDLTIWENFYTKDLLTRSVLVHVSEKSNEKEDSTFNRLSVLAIVQNQQDLIKLSKLLLNKDNKYIVWNTQSSGFSKEEILNYLPKQFDISVINFNWADWIRPTNLISHQMKFAKFMLVDVNIPVEVDDLLFIDLETEVDDKWVNILKAGSLSKFIGIEDIVGLEKYTDDDNTEKYWTTEEYWTKYLETNELDSFFKTNNYVMRMKKFRTNGYGDILRVHYQRLTTDINSLGKLDESLMNNAQTLISIGPIQFSNSEIDLDEL</sequence>
<dbReference type="GO" id="GO:0003980">
    <property type="term" value="F:UDP-glucose:glycoprotein glucosyltransferase activity"/>
    <property type="evidence" value="ECO:0007669"/>
    <property type="project" value="InterPro"/>
</dbReference>
<keyword evidence="2" id="KW-0732">Signal</keyword>
<dbReference type="VEuPathDB" id="FungiDB:HGUI_00162"/>
<keyword evidence="4" id="KW-0325">Glycoprotein</keyword>
<feature type="domain" description="UGGT thioredoxin-like" evidence="5">
    <location>
        <begin position="431"/>
        <end position="612"/>
    </location>
</feature>
<dbReference type="Proteomes" id="UP000183365">
    <property type="component" value="Unassembled WGS sequence"/>
</dbReference>
<dbReference type="PANTHER" id="PTHR11226">
    <property type="entry name" value="UDP-GLUCOSE GLYCOPROTEIN:GLUCOSYLTRANSFERASE"/>
    <property type="match status" value="1"/>
</dbReference>
<dbReference type="GO" id="GO:0036503">
    <property type="term" value="P:ERAD pathway"/>
    <property type="evidence" value="ECO:0007669"/>
    <property type="project" value="TreeGrafter"/>
</dbReference>
<dbReference type="GO" id="GO:0018279">
    <property type="term" value="P:protein N-linked glycosylation via asparagine"/>
    <property type="evidence" value="ECO:0007669"/>
    <property type="project" value="TreeGrafter"/>
</dbReference>
<reference evidence="8" key="1">
    <citation type="submission" date="2016-11" db="EMBL/GenBank/DDBJ databases">
        <authorList>
            <person name="Guldener U."/>
        </authorList>
    </citation>
    <scope>NUCLEOTIDE SEQUENCE [LARGE SCALE GENOMIC DNA]</scope>
</reference>
<evidence type="ECO:0000313" key="7">
    <source>
        <dbReference type="EMBL" id="SGZ37962.1"/>
    </source>
</evidence>
<accession>A0A1L0ATU2</accession>
<dbReference type="EMBL" id="FQNF01000002">
    <property type="protein sequence ID" value="SGZ37962.1"/>
    <property type="molecule type" value="Genomic_DNA"/>
</dbReference>
<evidence type="ECO:0000313" key="8">
    <source>
        <dbReference type="Proteomes" id="UP000183365"/>
    </source>
</evidence>
<keyword evidence="8" id="KW-1185">Reference proteome</keyword>
<evidence type="ECO:0000256" key="3">
    <source>
        <dbReference type="ARBA" id="ARBA00022824"/>
    </source>
</evidence>
<dbReference type="InterPro" id="IPR040692">
    <property type="entry name" value="UGGT_TRXL_3"/>
</dbReference>
<keyword evidence="3" id="KW-0256">Endoplasmic reticulum</keyword>
<proteinExistence type="predicted"/>
<evidence type="ECO:0000259" key="6">
    <source>
        <dbReference type="Pfam" id="PF18404"/>
    </source>
</evidence>
<name>A0A1L0ATU2_9ASCO</name>
<dbReference type="InterPro" id="IPR009448">
    <property type="entry name" value="UDP-g_GGtrans"/>
</dbReference>